<keyword evidence="7" id="KW-0998">Cell outer membrane</keyword>
<sequence>MRTITTIIMILLGLAIAYGQDAEVSGVVLDKEDNSPIAGVIVRIKDSSDATIQYAITDDKGVFNIKYKTQNSDFILSFQCMSYRPYKLALNKVISPVIVHLILQPTQLKDVIVNAPGIEQRSDTLTYYTSKYARVQDKNIADVLKRLPGIKVEENGEIKYNGEPINKFYIDGVDFMDGRYGLATENIAPSDVASVEILENHQPIQVLRGVEFSQQAGLNIKLKEEARHKWVGIFKGGGGFSPLLYDASLFAMRMAGNWQNMETVRVNNDGWNPASQSQRQLEDRIFSVGYTDNLGEDHISVRPPSSPIDERRTRDNFSVLANTSNSWRVGKSKDIKFNLMYESDRLDYRTGYETDYFDASIASFTESNIMRTQAHHLGSLWAYQLNRPTLFLKDNFYIDVHWNKTVSDIGGTLSLSQRAKTPSFGATNDLQFVKRIDNNLVTVSSRNRYIYKPHSLDIITGKPILQGITTDDFRSVTEARYGWFINRWNIYARAGIDFNYYSIHSNLQGLEISYPTQNDMHFSLVNTYISPEASYTSQKWLLTLSAPVYYHLYDVRDKFAGENLTKNYIALSPSFYLLYHINAKLDFAARLKYSLTPPEADMYMQNIFMTNFRNLYRPQLVSAYKEERSATVNLRYRNPLTSLFFNLTGEFEWNHNPCMQNQLFIDDYILTTFSPVDNDSKTFAIYGSSSKGLMSGKITFSLDAAYQQVWTTSMRRNVELPYILKMISVQPCLKGYFTNWFSVDYRLLYVNNALNIDQVEKSNYTVLKQNLTFTFVPNNDWQIAAGGEHYYTQFSSGNSVHLILLDASVRWTVSKRADLSLVAMNLLNKREYRYASYGMLNETNYRYGIRGRSVLASIQIRL</sequence>
<dbReference type="Gene3D" id="2.40.170.20">
    <property type="entry name" value="TonB-dependent receptor, beta-barrel domain"/>
    <property type="match status" value="1"/>
</dbReference>
<dbReference type="GO" id="GO:0009279">
    <property type="term" value="C:cell outer membrane"/>
    <property type="evidence" value="ECO:0007669"/>
    <property type="project" value="UniProtKB-SubCell"/>
</dbReference>
<dbReference type="STRING" id="742817.HMPREF9449_02601"/>
<dbReference type="SUPFAM" id="SSF49464">
    <property type="entry name" value="Carboxypeptidase regulatory domain-like"/>
    <property type="match status" value="1"/>
</dbReference>
<evidence type="ECO:0000256" key="5">
    <source>
        <dbReference type="ARBA" id="ARBA00022729"/>
    </source>
</evidence>
<accession>H1DK15</accession>
<dbReference type="SUPFAM" id="SSF56935">
    <property type="entry name" value="Porins"/>
    <property type="match status" value="1"/>
</dbReference>
<dbReference type="InterPro" id="IPR036942">
    <property type="entry name" value="Beta-barrel_TonB_sf"/>
</dbReference>
<dbReference type="Proteomes" id="UP000004892">
    <property type="component" value="Unassembled WGS sequence"/>
</dbReference>
<keyword evidence="4" id="KW-0812">Transmembrane</keyword>
<evidence type="ECO:0000256" key="7">
    <source>
        <dbReference type="ARBA" id="ARBA00023237"/>
    </source>
</evidence>
<name>H1DK15_9BACT</name>
<keyword evidence="2" id="KW-0813">Transport</keyword>
<evidence type="ECO:0000256" key="6">
    <source>
        <dbReference type="ARBA" id="ARBA00023136"/>
    </source>
</evidence>
<dbReference type="PANTHER" id="PTHR30069">
    <property type="entry name" value="TONB-DEPENDENT OUTER MEMBRANE RECEPTOR"/>
    <property type="match status" value="1"/>
</dbReference>
<evidence type="ECO:0000313" key="9">
    <source>
        <dbReference type="Proteomes" id="UP000004892"/>
    </source>
</evidence>
<dbReference type="PATRIC" id="fig|742817.3.peg.2784"/>
<gene>
    <name evidence="8" type="ORF">HMPREF9449_02601</name>
</gene>
<dbReference type="PANTHER" id="PTHR30069:SF29">
    <property type="entry name" value="HEMOGLOBIN AND HEMOGLOBIN-HAPTOGLOBIN-BINDING PROTEIN 1-RELATED"/>
    <property type="match status" value="1"/>
</dbReference>
<dbReference type="InterPro" id="IPR037066">
    <property type="entry name" value="Plug_dom_sf"/>
</dbReference>
<dbReference type="eggNOG" id="COG1629">
    <property type="taxonomic scope" value="Bacteria"/>
</dbReference>
<dbReference type="HOGENOM" id="CLU_012729_2_0_10"/>
<protein>
    <recommendedName>
        <fullName evidence="10">Outer membrane protein beta-barrel domain-containing protein</fullName>
    </recommendedName>
</protein>
<dbReference type="Gene3D" id="2.170.130.10">
    <property type="entry name" value="TonB-dependent receptor, plug domain"/>
    <property type="match status" value="1"/>
</dbReference>
<dbReference type="GO" id="GO:0044718">
    <property type="term" value="P:siderophore transmembrane transport"/>
    <property type="evidence" value="ECO:0007669"/>
    <property type="project" value="TreeGrafter"/>
</dbReference>
<proteinExistence type="predicted"/>
<evidence type="ECO:0000313" key="8">
    <source>
        <dbReference type="EMBL" id="EHP45629.1"/>
    </source>
</evidence>
<comment type="subcellular location">
    <subcellularLocation>
        <location evidence="1">Cell outer membrane</location>
        <topology evidence="1">Multi-pass membrane protein</topology>
    </subcellularLocation>
</comment>
<evidence type="ECO:0000256" key="3">
    <source>
        <dbReference type="ARBA" id="ARBA00022452"/>
    </source>
</evidence>
<dbReference type="InterPro" id="IPR008969">
    <property type="entry name" value="CarboxyPept-like_regulatory"/>
</dbReference>
<evidence type="ECO:0000256" key="4">
    <source>
        <dbReference type="ARBA" id="ARBA00022692"/>
    </source>
</evidence>
<keyword evidence="6" id="KW-0472">Membrane</keyword>
<keyword evidence="3" id="KW-1134">Transmembrane beta strand</keyword>
<dbReference type="InterPro" id="IPR039426">
    <property type="entry name" value="TonB-dep_rcpt-like"/>
</dbReference>
<evidence type="ECO:0008006" key="10">
    <source>
        <dbReference type="Google" id="ProtNLM"/>
    </source>
</evidence>
<dbReference type="EMBL" id="ADMC01000028">
    <property type="protein sequence ID" value="EHP45629.1"/>
    <property type="molecule type" value="Genomic_DNA"/>
</dbReference>
<evidence type="ECO:0000256" key="1">
    <source>
        <dbReference type="ARBA" id="ARBA00004571"/>
    </source>
</evidence>
<dbReference type="RefSeq" id="WP_009137745.1">
    <property type="nucleotide sequence ID" value="NZ_JH594597.1"/>
</dbReference>
<dbReference type="GO" id="GO:0015344">
    <property type="term" value="F:siderophore uptake transmembrane transporter activity"/>
    <property type="evidence" value="ECO:0007669"/>
    <property type="project" value="TreeGrafter"/>
</dbReference>
<keyword evidence="5" id="KW-0732">Signal</keyword>
<reference evidence="8 9" key="1">
    <citation type="submission" date="2012-01" db="EMBL/GenBank/DDBJ databases">
        <title>The Genome Sequence of Odoribacter laneus YIT 12061.</title>
        <authorList>
            <consortium name="The Broad Institute Genome Sequencing Platform"/>
            <person name="Earl A."/>
            <person name="Ward D."/>
            <person name="Feldgarden M."/>
            <person name="Gevers D."/>
            <person name="Morotomi M."/>
            <person name="Young S.K."/>
            <person name="Zeng Q."/>
            <person name="Gargeya S."/>
            <person name="Fitzgerald M."/>
            <person name="Haas B."/>
            <person name="Abouelleil A."/>
            <person name="Alvarado L."/>
            <person name="Arachchi H.M."/>
            <person name="Berlin A."/>
            <person name="Chapman S.B."/>
            <person name="Gearin G."/>
            <person name="Goldberg J."/>
            <person name="Griggs A."/>
            <person name="Gujja S."/>
            <person name="Hansen M."/>
            <person name="Heiman D."/>
            <person name="Howarth C."/>
            <person name="Larimer J."/>
            <person name="Lui A."/>
            <person name="MacDonald P.J.P."/>
            <person name="McCowen C."/>
            <person name="Montmayeur A."/>
            <person name="Murphy C."/>
            <person name="Neiman D."/>
            <person name="Pearson M."/>
            <person name="Priest M."/>
            <person name="Roberts A."/>
            <person name="Saif S."/>
            <person name="Shea T."/>
            <person name="Sisk P."/>
            <person name="Stolte C."/>
            <person name="Sykes S."/>
            <person name="Wortman J."/>
            <person name="Nusbaum C."/>
            <person name="Birren B."/>
        </authorList>
    </citation>
    <scope>NUCLEOTIDE SEQUENCE [LARGE SCALE GENOMIC DNA]</scope>
    <source>
        <strain evidence="8 9">YIT 12061</strain>
    </source>
</reference>
<comment type="caution">
    <text evidence="8">The sequence shown here is derived from an EMBL/GenBank/DDBJ whole genome shotgun (WGS) entry which is preliminary data.</text>
</comment>
<organism evidence="8 9">
    <name type="scientific">Odoribacter laneus YIT 12061</name>
    <dbReference type="NCBI Taxonomy" id="742817"/>
    <lineage>
        <taxon>Bacteria</taxon>
        <taxon>Pseudomonadati</taxon>
        <taxon>Bacteroidota</taxon>
        <taxon>Bacteroidia</taxon>
        <taxon>Bacteroidales</taxon>
        <taxon>Odoribacteraceae</taxon>
        <taxon>Odoribacter</taxon>
    </lineage>
</organism>
<keyword evidence="9" id="KW-1185">Reference proteome</keyword>
<dbReference type="GeneID" id="98070136"/>
<dbReference type="AlphaFoldDB" id="H1DK15"/>
<evidence type="ECO:0000256" key="2">
    <source>
        <dbReference type="ARBA" id="ARBA00022448"/>
    </source>
</evidence>